<dbReference type="NCBIfam" id="TIGR01300">
    <property type="entry name" value="CPA3_mnhG_phaG"/>
    <property type="match status" value="1"/>
</dbReference>
<dbReference type="AlphaFoldDB" id="A0A653K6J7"/>
<feature type="transmembrane region" description="Helical" evidence="1">
    <location>
        <begin position="43"/>
        <end position="61"/>
    </location>
</feature>
<dbReference type="NCBIfam" id="NF009316">
    <property type="entry name" value="PRK12674.1-5"/>
    <property type="match status" value="1"/>
</dbReference>
<accession>A0A653K6J7</accession>
<sequence>MQLILEIVVSFFVVFGAFFMLIGSIGMIRLPDLFMRLHAPTKSSTLGLGSFLIAAMIFAAMHGRFGFAELLITLFAFITAPVSANLMAQAAIHLRLRSTSGDVPEALNRPLPWQRYRRHPLKKD</sequence>
<dbReference type="Proteomes" id="UP000430404">
    <property type="component" value="Unassembled WGS sequence"/>
</dbReference>
<dbReference type="PANTHER" id="PTHR34703">
    <property type="entry name" value="ANTIPORTER SUBUNIT MNHG2-RELATED"/>
    <property type="match status" value="1"/>
</dbReference>
<feature type="transmembrane region" description="Helical" evidence="1">
    <location>
        <begin position="67"/>
        <end position="88"/>
    </location>
</feature>
<evidence type="ECO:0000313" key="3">
    <source>
        <dbReference type="Proteomes" id="UP000430404"/>
    </source>
</evidence>
<name>A0A653K6J7_9GAMM</name>
<proteinExistence type="predicted"/>
<dbReference type="GeneID" id="45416839"/>
<dbReference type="EMBL" id="CABWKZ010000022">
    <property type="protein sequence ID" value="VXA56337.1"/>
    <property type="molecule type" value="Genomic_DNA"/>
</dbReference>
<protein>
    <submittedName>
        <fullName evidence="2">pH adaptation potassium efflux system protein G</fullName>
    </submittedName>
</protein>
<organism evidence="2 3">
    <name type="scientific">Acinetobacter proteolyticus</name>
    <dbReference type="NCBI Taxonomy" id="1776741"/>
    <lineage>
        <taxon>Bacteria</taxon>
        <taxon>Pseudomonadati</taxon>
        <taxon>Pseudomonadota</taxon>
        <taxon>Gammaproteobacteria</taxon>
        <taxon>Moraxellales</taxon>
        <taxon>Moraxellaceae</taxon>
        <taxon>Acinetobacter</taxon>
    </lineage>
</organism>
<dbReference type="RefSeq" id="WP_004802326.1">
    <property type="nucleotide sequence ID" value="NZ_LR732744.1"/>
</dbReference>
<dbReference type="GO" id="GO:0015385">
    <property type="term" value="F:sodium:proton antiporter activity"/>
    <property type="evidence" value="ECO:0007669"/>
    <property type="project" value="TreeGrafter"/>
</dbReference>
<dbReference type="InterPro" id="IPR005133">
    <property type="entry name" value="PhaG_MnhG_YufB"/>
</dbReference>
<keyword evidence="1" id="KW-0812">Transmembrane</keyword>
<dbReference type="Pfam" id="PF03334">
    <property type="entry name" value="PhaG_MnhG_YufB"/>
    <property type="match status" value="1"/>
</dbReference>
<keyword evidence="1" id="KW-0472">Membrane</keyword>
<feature type="transmembrane region" description="Helical" evidence="1">
    <location>
        <begin position="6"/>
        <end position="31"/>
    </location>
</feature>
<evidence type="ECO:0000313" key="2">
    <source>
        <dbReference type="EMBL" id="VXA56337.1"/>
    </source>
</evidence>
<reference evidence="2 3" key="1">
    <citation type="submission" date="2019-10" db="EMBL/GenBank/DDBJ databases">
        <authorList>
            <person name="Karimi E."/>
        </authorList>
    </citation>
    <scope>NUCLEOTIDE SEQUENCE [LARGE SCALE GENOMIC DNA]</scope>
    <source>
        <strain evidence="2">Acinetobacter sp. 8BE</strain>
    </source>
</reference>
<gene>
    <name evidence="2" type="primary">phaG</name>
    <name evidence="2" type="ORF">ACI8B_290042</name>
</gene>
<evidence type="ECO:0000256" key="1">
    <source>
        <dbReference type="SAM" id="Phobius"/>
    </source>
</evidence>
<dbReference type="NCBIfam" id="NF009313">
    <property type="entry name" value="PRK12674.1-1"/>
    <property type="match status" value="1"/>
</dbReference>
<dbReference type="PANTHER" id="PTHR34703:SF1">
    <property type="entry name" value="ANTIPORTER SUBUNIT MNHG2-RELATED"/>
    <property type="match status" value="1"/>
</dbReference>
<keyword evidence="1" id="KW-1133">Transmembrane helix</keyword>